<dbReference type="RefSeq" id="WP_184064582.1">
    <property type="nucleotide sequence ID" value="NZ_JACHNZ010000003.1"/>
</dbReference>
<reference evidence="2 3" key="1">
    <citation type="submission" date="2020-08" db="EMBL/GenBank/DDBJ databases">
        <title>Genomic Encyclopedia of Type Strains, Phase IV (KMG-IV): sequencing the most valuable type-strain genomes for metagenomic binning, comparative biology and taxonomic classification.</title>
        <authorList>
            <person name="Goeker M."/>
        </authorList>
    </citation>
    <scope>NUCLEOTIDE SEQUENCE [LARGE SCALE GENOMIC DNA]</scope>
    <source>
        <strain evidence="2 3">DSM 17328</strain>
    </source>
</reference>
<name>A0A7W7B0T4_9SPHN</name>
<keyword evidence="3" id="KW-1185">Reference proteome</keyword>
<dbReference type="InterPro" id="IPR044855">
    <property type="entry name" value="CoA-Trfase_III_dom3_sf"/>
</dbReference>
<dbReference type="PANTHER" id="PTHR48207:SF3">
    <property type="entry name" value="SUCCINATE--HYDROXYMETHYLGLUTARATE COA-TRANSFERASE"/>
    <property type="match status" value="1"/>
</dbReference>
<dbReference type="AlphaFoldDB" id="A0A7W7B0T4"/>
<sequence>MTALPLDGLKIISFEQYGAAPYATMFLADLGADVVKVEGAEGDYARKTGPLTLGEADSLYYQCFNLNKRSLILDLKADIDRALLHRLVADSHAVVNNLRGSLPAKLGLDYAALSAVNPRIVCGHISAYGRTGSRADWPGYDFLMQAEAGFMALTGDPGSPPTRVGLSMVDYMTGMMMAFGLVSAIRGAERGGIGTDVDVSLFDAALHQLAYQGTWYLNEGVITPQTPRSAHPSTVPVQLYKTADGWLYICCMNQKFWEILVRLIGRPELGADPRFADLASRRENRDVLTDVLDAVFLTRTRAEWMQILQGQIPAAPVESLDGAIDNPFVAEVGMVQDVPHPAGRTLRMFANPLRFGGARLVQRAAPGLDADGPALRGLFEGTHREA</sequence>
<dbReference type="Pfam" id="PF02515">
    <property type="entry name" value="CoA_transf_3"/>
    <property type="match status" value="1"/>
</dbReference>
<evidence type="ECO:0000313" key="2">
    <source>
        <dbReference type="EMBL" id="MBB4630885.1"/>
    </source>
</evidence>
<dbReference type="InterPro" id="IPR023606">
    <property type="entry name" value="CoA-Trfase_III_dom_1_sf"/>
</dbReference>
<dbReference type="Proteomes" id="UP000566324">
    <property type="component" value="Unassembled WGS sequence"/>
</dbReference>
<dbReference type="Gene3D" id="3.40.50.10540">
    <property type="entry name" value="Crotonobetainyl-coa:carnitine coa-transferase, domain 1"/>
    <property type="match status" value="1"/>
</dbReference>
<organism evidence="2 3">
    <name type="scientific">Sphingosinicella soli</name>
    <dbReference type="NCBI Taxonomy" id="333708"/>
    <lineage>
        <taxon>Bacteria</taxon>
        <taxon>Pseudomonadati</taxon>
        <taxon>Pseudomonadota</taxon>
        <taxon>Alphaproteobacteria</taxon>
        <taxon>Sphingomonadales</taxon>
        <taxon>Sphingosinicellaceae</taxon>
        <taxon>Sphingosinicella</taxon>
    </lineage>
</organism>
<evidence type="ECO:0000313" key="3">
    <source>
        <dbReference type="Proteomes" id="UP000566324"/>
    </source>
</evidence>
<dbReference type="GO" id="GO:0008410">
    <property type="term" value="F:CoA-transferase activity"/>
    <property type="evidence" value="ECO:0007669"/>
    <property type="project" value="TreeGrafter"/>
</dbReference>
<accession>A0A7W7B0T4</accession>
<dbReference type="PANTHER" id="PTHR48207">
    <property type="entry name" value="SUCCINATE--HYDROXYMETHYLGLUTARATE COA-TRANSFERASE"/>
    <property type="match status" value="1"/>
</dbReference>
<gene>
    <name evidence="2" type="ORF">GGQ98_000490</name>
</gene>
<protein>
    <submittedName>
        <fullName evidence="2">Crotonobetainyl-CoA:carnitine CoA-transferase CaiB-like acyl-CoA transferase</fullName>
    </submittedName>
</protein>
<dbReference type="Gene3D" id="3.30.1540.10">
    <property type="entry name" value="formyl-coa transferase, domain 3"/>
    <property type="match status" value="1"/>
</dbReference>
<evidence type="ECO:0000256" key="1">
    <source>
        <dbReference type="ARBA" id="ARBA00022679"/>
    </source>
</evidence>
<dbReference type="InterPro" id="IPR050483">
    <property type="entry name" value="CoA-transferase_III_domain"/>
</dbReference>
<dbReference type="EMBL" id="JACHNZ010000003">
    <property type="protein sequence ID" value="MBB4630885.1"/>
    <property type="molecule type" value="Genomic_DNA"/>
</dbReference>
<comment type="caution">
    <text evidence="2">The sequence shown here is derived from an EMBL/GenBank/DDBJ whole genome shotgun (WGS) entry which is preliminary data.</text>
</comment>
<keyword evidence="1 2" id="KW-0808">Transferase</keyword>
<dbReference type="InterPro" id="IPR003673">
    <property type="entry name" value="CoA-Trfase_fam_III"/>
</dbReference>
<dbReference type="SUPFAM" id="SSF89796">
    <property type="entry name" value="CoA-transferase family III (CaiB/BaiF)"/>
    <property type="match status" value="1"/>
</dbReference>
<proteinExistence type="predicted"/>